<gene>
    <name evidence="13" type="ORF">XA68_16383</name>
</gene>
<evidence type="ECO:0000313" key="14">
    <source>
        <dbReference type="Proteomes" id="UP000037136"/>
    </source>
</evidence>
<dbReference type="GO" id="GO:0034551">
    <property type="term" value="P:mitochondrial respiratory chain complex III assembly"/>
    <property type="evidence" value="ECO:0007669"/>
    <property type="project" value="TreeGrafter"/>
</dbReference>
<evidence type="ECO:0000256" key="5">
    <source>
        <dbReference type="ARBA" id="ARBA00022989"/>
    </source>
</evidence>
<dbReference type="PANTHER" id="PTHR28202">
    <property type="entry name" value="ASSEMBLY FACTOR CBP4"/>
    <property type="match status" value="1"/>
</dbReference>
<feature type="compositionally biased region" description="Basic and acidic residues" evidence="12">
    <location>
        <begin position="201"/>
        <end position="221"/>
    </location>
</feature>
<evidence type="ECO:0000256" key="6">
    <source>
        <dbReference type="ARBA" id="ARBA00023128"/>
    </source>
</evidence>
<evidence type="ECO:0000313" key="13">
    <source>
        <dbReference type="EMBL" id="PFH61763.1"/>
    </source>
</evidence>
<dbReference type="GO" id="GO:0005743">
    <property type="term" value="C:mitochondrial inner membrane"/>
    <property type="evidence" value="ECO:0007669"/>
    <property type="project" value="UniProtKB-SubCell"/>
</dbReference>
<feature type="region of interest" description="Disordered" evidence="12">
    <location>
        <begin position="190"/>
        <end position="221"/>
    </location>
</feature>
<evidence type="ECO:0000256" key="12">
    <source>
        <dbReference type="SAM" id="MobiDB-lite"/>
    </source>
</evidence>
<keyword evidence="6 11" id="KW-0496">Mitochondrion</keyword>
<evidence type="ECO:0000256" key="9">
    <source>
        <dbReference type="ARBA" id="ARBA00025413"/>
    </source>
</evidence>
<evidence type="ECO:0000256" key="3">
    <source>
        <dbReference type="ARBA" id="ARBA00022692"/>
    </source>
</evidence>
<keyword evidence="14" id="KW-1185">Reference proteome</keyword>
<comment type="similarity">
    <text evidence="2 11">Belongs to the CBP4 family.</text>
</comment>
<dbReference type="Pfam" id="PF07960">
    <property type="entry name" value="CBP4"/>
    <property type="match status" value="1"/>
</dbReference>
<dbReference type="Proteomes" id="UP000037136">
    <property type="component" value="Unassembled WGS sequence"/>
</dbReference>
<organism evidence="13 14">
    <name type="scientific">Ophiocordyceps unilateralis</name>
    <name type="common">Zombie-ant fungus</name>
    <name type="synonym">Torrubia unilateralis</name>
    <dbReference type="NCBI Taxonomy" id="268505"/>
    <lineage>
        <taxon>Eukaryota</taxon>
        <taxon>Fungi</taxon>
        <taxon>Dikarya</taxon>
        <taxon>Ascomycota</taxon>
        <taxon>Pezizomycotina</taxon>
        <taxon>Sordariomycetes</taxon>
        <taxon>Hypocreomycetidae</taxon>
        <taxon>Hypocreales</taxon>
        <taxon>Ophiocordycipitaceae</taxon>
        <taxon>Ophiocordyceps</taxon>
    </lineage>
</organism>
<evidence type="ECO:0000256" key="2">
    <source>
        <dbReference type="ARBA" id="ARBA00006780"/>
    </source>
</evidence>
<evidence type="ECO:0000256" key="1">
    <source>
        <dbReference type="ARBA" id="ARBA00004434"/>
    </source>
</evidence>
<evidence type="ECO:0000256" key="10">
    <source>
        <dbReference type="ARBA" id="ARBA00031521"/>
    </source>
</evidence>
<keyword evidence="4 11" id="KW-0999">Mitochondrion inner membrane</keyword>
<dbReference type="EMBL" id="LAZP02000056">
    <property type="protein sequence ID" value="PFH61763.1"/>
    <property type="molecule type" value="Genomic_DNA"/>
</dbReference>
<evidence type="ECO:0000256" key="4">
    <source>
        <dbReference type="ARBA" id="ARBA00022792"/>
    </source>
</evidence>
<keyword evidence="7" id="KW-0472">Membrane</keyword>
<accession>A0A2A9PLJ4</accession>
<keyword evidence="8 11" id="KW-0143">Chaperone</keyword>
<dbReference type="OrthoDB" id="5576752at2759"/>
<dbReference type="PANTHER" id="PTHR28202:SF1">
    <property type="entry name" value="ASSEMBLY FACTOR CBP4"/>
    <property type="match status" value="1"/>
</dbReference>
<reference evidence="13 14" key="1">
    <citation type="journal article" date="2015" name="BMC Genomics">
        <title>Gene expression during zombie ant biting behavior reflects the complexity underlying fungal parasitic behavioral manipulation.</title>
        <authorList>
            <person name="de Bekker C."/>
            <person name="Ohm R.A."/>
            <person name="Loreto R.G."/>
            <person name="Sebastian A."/>
            <person name="Albert I."/>
            <person name="Merrow M."/>
            <person name="Brachmann A."/>
            <person name="Hughes D.P."/>
        </authorList>
    </citation>
    <scope>NUCLEOTIDE SEQUENCE [LARGE SCALE GENOMIC DNA]</scope>
    <source>
        <strain evidence="13 14">SC16a</strain>
    </source>
</reference>
<proteinExistence type="inferred from homology"/>
<evidence type="ECO:0000256" key="11">
    <source>
        <dbReference type="RuleBase" id="RU368005"/>
    </source>
</evidence>
<comment type="subcellular location">
    <subcellularLocation>
        <location evidence="1 11">Mitochondrion inner membrane</location>
        <topology evidence="1 11">Single-pass membrane protein</topology>
    </subcellularLocation>
</comment>
<keyword evidence="3" id="KW-0812">Transmembrane</keyword>
<sequence length="221" mass="25001">MTALVRRHVFVTSNELESPSFVEGGPSKEVGWDVGSRFTAFLNCILPICDRKTANDATPQAFASADDHRLIFVFPPPPPFPPPISEFSLPSLDEARCARRLPMARINWSLWAKVLIGGTLVSVGGPALTMYLTPTEEELRSRYNPDLRKKSLETREERQQEFNDFVTQLKTHSKSDKPIWIAMKEDEQRRKQAALEAGRTQQREADACRDEMRREAGLGSK</sequence>
<comment type="caution">
    <text evidence="13">The sequence shown here is derived from an EMBL/GenBank/DDBJ whole genome shotgun (WGS) entry which is preliminary data.</text>
</comment>
<dbReference type="AlphaFoldDB" id="A0A2A9PLJ4"/>
<evidence type="ECO:0000256" key="8">
    <source>
        <dbReference type="ARBA" id="ARBA00023186"/>
    </source>
</evidence>
<comment type="function">
    <text evidence="9 11">Essential for the assembly of ubiquinol-cytochrome c reductase. It has a direct effect on the correct occurrence of the Rieske protein, core 4, core 5 and apocytochrome b.</text>
</comment>
<protein>
    <recommendedName>
        <fullName evidence="10 11">Cytochrome b mRNA-processing protein 4</fullName>
    </recommendedName>
</protein>
<reference evidence="13 14" key="2">
    <citation type="journal article" date="2017" name="Sci. Rep.">
        <title>Ant-infecting Ophiocordyceps genomes reveal a high diversity of potential behavioral manipulation genes and a possible major role for enterotoxins.</title>
        <authorList>
            <person name="de Bekker C."/>
            <person name="Ohm R.A."/>
            <person name="Evans H.C."/>
            <person name="Brachmann A."/>
            <person name="Hughes D.P."/>
        </authorList>
    </citation>
    <scope>NUCLEOTIDE SEQUENCE [LARGE SCALE GENOMIC DNA]</scope>
    <source>
        <strain evidence="13 14">SC16a</strain>
    </source>
</reference>
<evidence type="ECO:0000256" key="7">
    <source>
        <dbReference type="ARBA" id="ARBA00023136"/>
    </source>
</evidence>
<name>A0A2A9PLJ4_OPHUN</name>
<dbReference type="InterPro" id="IPR012420">
    <property type="entry name" value="Cbp4"/>
</dbReference>
<keyword evidence="5" id="KW-1133">Transmembrane helix</keyword>